<protein>
    <recommendedName>
        <fullName evidence="9">Permease</fullName>
    </recommendedName>
</protein>
<evidence type="ECO:0000256" key="4">
    <source>
        <dbReference type="ARBA" id="ARBA00022692"/>
    </source>
</evidence>
<dbReference type="PANTHER" id="PTHR42775:SF1">
    <property type="entry name" value="PERMEASE RV2963-RELATED"/>
    <property type="match status" value="1"/>
</dbReference>
<keyword evidence="3" id="KW-1003">Cell membrane</keyword>
<feature type="transmembrane region" description="Helical" evidence="7">
    <location>
        <begin position="356"/>
        <end position="378"/>
    </location>
</feature>
<feature type="transmembrane region" description="Helical" evidence="7">
    <location>
        <begin position="123"/>
        <end position="147"/>
    </location>
</feature>
<comment type="subcellular location">
    <subcellularLocation>
        <location evidence="1">Cell membrane</location>
        <topology evidence="1">Multi-pass membrane protein</topology>
    </subcellularLocation>
</comment>
<dbReference type="Pfam" id="PF03773">
    <property type="entry name" value="ArsP_1"/>
    <property type="match status" value="1"/>
</dbReference>
<reference evidence="8" key="1">
    <citation type="submission" date="2016-04" db="EMBL/GenBank/DDBJ databases">
        <authorList>
            <person name="Evans L.H."/>
            <person name="Alamgir A."/>
            <person name="Owens N."/>
            <person name="Weber N.D."/>
            <person name="Virtaneva K."/>
            <person name="Barbian K."/>
            <person name="Babar A."/>
            <person name="Rosenke K."/>
        </authorList>
    </citation>
    <scope>NUCLEOTIDE SEQUENCE</scope>
    <source>
        <strain evidence="8">86</strain>
    </source>
</reference>
<feature type="transmembrane region" description="Helical" evidence="7">
    <location>
        <begin position="35"/>
        <end position="53"/>
    </location>
</feature>
<proteinExistence type="inferred from homology"/>
<feature type="transmembrane region" description="Helical" evidence="7">
    <location>
        <begin position="159"/>
        <end position="179"/>
    </location>
</feature>
<feature type="transmembrane region" description="Helical" evidence="7">
    <location>
        <begin position="185"/>
        <end position="205"/>
    </location>
</feature>
<accession>A0A212K8B6</accession>
<keyword evidence="6 7" id="KW-0472">Membrane</keyword>
<organism evidence="8">
    <name type="scientific">uncultured delta proteobacterium</name>
    <dbReference type="NCBI Taxonomy" id="34034"/>
    <lineage>
        <taxon>Bacteria</taxon>
        <taxon>Deltaproteobacteria</taxon>
        <taxon>environmental samples</taxon>
    </lineage>
</organism>
<evidence type="ECO:0000256" key="2">
    <source>
        <dbReference type="ARBA" id="ARBA00006386"/>
    </source>
</evidence>
<feature type="transmembrane region" description="Helical" evidence="7">
    <location>
        <begin position="323"/>
        <end position="344"/>
    </location>
</feature>
<evidence type="ECO:0000256" key="5">
    <source>
        <dbReference type="ARBA" id="ARBA00022989"/>
    </source>
</evidence>
<dbReference type="InterPro" id="IPR005524">
    <property type="entry name" value="DUF318"/>
</dbReference>
<evidence type="ECO:0000256" key="7">
    <source>
        <dbReference type="SAM" id="Phobius"/>
    </source>
</evidence>
<dbReference type="EMBL" id="FLUQ01000003">
    <property type="protein sequence ID" value="SBW07926.1"/>
    <property type="molecule type" value="Genomic_DNA"/>
</dbReference>
<dbReference type="GO" id="GO:0005886">
    <property type="term" value="C:plasma membrane"/>
    <property type="evidence" value="ECO:0007669"/>
    <property type="project" value="UniProtKB-SubCell"/>
</dbReference>
<gene>
    <name evidence="8" type="ORF">KL86DPRO_30141</name>
</gene>
<evidence type="ECO:0008006" key="9">
    <source>
        <dbReference type="Google" id="ProtNLM"/>
    </source>
</evidence>
<keyword evidence="5 7" id="KW-1133">Transmembrane helix</keyword>
<evidence type="ECO:0000313" key="8">
    <source>
        <dbReference type="EMBL" id="SBW07926.1"/>
    </source>
</evidence>
<feature type="transmembrane region" description="Helical" evidence="7">
    <location>
        <begin position="257"/>
        <end position="275"/>
    </location>
</feature>
<comment type="similarity">
    <text evidence="2">Belongs to the UPF0718 family.</text>
</comment>
<evidence type="ECO:0000256" key="3">
    <source>
        <dbReference type="ARBA" id="ARBA00022475"/>
    </source>
</evidence>
<feature type="transmembrane region" description="Helical" evidence="7">
    <location>
        <begin position="87"/>
        <end position="103"/>
    </location>
</feature>
<evidence type="ECO:0000256" key="1">
    <source>
        <dbReference type="ARBA" id="ARBA00004651"/>
    </source>
</evidence>
<dbReference type="PANTHER" id="PTHR42775">
    <property type="entry name" value="PERMEASE RV2963-RELATED"/>
    <property type="match status" value="1"/>
</dbReference>
<name>A0A212K8B6_9DELT</name>
<sequence>MSTTPENPNSGCCCSSPSPISPAPDGDAKGWNLRYFAVIAGLAALWWLAYSYILPASNWLVFGLFGIAPESHLGLSLEFFIYDTVKILLLLVALIYGIAWVRASLNVERVRDYLAGKRRGLGYFLGATFGAVTPFCSCSSIPLFLGFTTARIPIGITMSFLITSPLINEIAVVLLWGLLGWKFTVIYVLVGMAAGVIGGFVMDGLKAERWLQPFIREAMENAPAHQYVNEAGEIQKLTVRQRHTFAYGEMLSIFKRVWKWVIIGVGIGAALHGFVPDNWFAENLGAGEWWTVPASVFVAIPLYSNVTGIVPIMESLLVKGLPIGTTMAFCMSAVAASIPEVMMLRQIMTIKLQAAFIGYLWIIFTLVGWLFNILGPYIV</sequence>
<dbReference type="AlphaFoldDB" id="A0A212K8B6"/>
<evidence type="ECO:0000256" key="6">
    <source>
        <dbReference type="ARBA" id="ARBA00023136"/>
    </source>
</evidence>
<dbReference type="InterPro" id="IPR053166">
    <property type="entry name" value="UPF0718_permease"/>
</dbReference>
<keyword evidence="4 7" id="KW-0812">Transmembrane</keyword>